<keyword evidence="2" id="KW-0812">Transmembrane</keyword>
<keyword evidence="2" id="KW-1133">Transmembrane helix</keyword>
<evidence type="ECO:0000256" key="2">
    <source>
        <dbReference type="SAM" id="Phobius"/>
    </source>
</evidence>
<reference evidence="3 4" key="1">
    <citation type="submission" date="2021-03" db="EMBL/GenBank/DDBJ databases">
        <title>Sequencing the genomes of 1000 actinobacteria strains.</title>
        <authorList>
            <person name="Klenk H.-P."/>
        </authorList>
    </citation>
    <scope>NUCLEOTIDE SEQUENCE [LARGE SCALE GENOMIC DNA]</scope>
    <source>
        <strain evidence="3 4">DSM 15797</strain>
    </source>
</reference>
<feature type="transmembrane region" description="Helical" evidence="2">
    <location>
        <begin position="166"/>
        <end position="190"/>
    </location>
</feature>
<evidence type="ECO:0008006" key="5">
    <source>
        <dbReference type="Google" id="ProtNLM"/>
    </source>
</evidence>
<sequence>MNAVPDVKTVPGVKPAPAVRERHDVPPAAAAAAASVPGDQAFPVDDGRPATPEAVVPVADGSAEAPAVKEADGPAGEGDLGPSALDDTLTPLAEVAAPVREPGEEMPVAEPASSSEPSPPMKPSASTESDEPAADSGPVESAVPVVAKAPAAAPAEGRTDRSGGTVALTALMVVSFVLEVALLGAGALWALGALPLAPAAAVLVTVIPLMVFWGLFMSPKARFRVSPVPHALLSHALFAAGTVMLAVAGQPVLAIAMGALTVASIVLTLLVRGRDSTVDAGKPGQVAAAKRRRKSKGSGRRAAR</sequence>
<feature type="compositionally biased region" description="Basic residues" evidence="1">
    <location>
        <begin position="289"/>
        <end position="304"/>
    </location>
</feature>
<evidence type="ECO:0000313" key="4">
    <source>
        <dbReference type="Proteomes" id="UP001296993"/>
    </source>
</evidence>
<feature type="region of interest" description="Disordered" evidence="1">
    <location>
        <begin position="1"/>
        <end position="87"/>
    </location>
</feature>
<feature type="transmembrane region" description="Helical" evidence="2">
    <location>
        <begin position="228"/>
        <end position="247"/>
    </location>
</feature>
<feature type="compositionally biased region" description="Low complexity" evidence="1">
    <location>
        <begin position="105"/>
        <end position="116"/>
    </location>
</feature>
<feature type="transmembrane region" description="Helical" evidence="2">
    <location>
        <begin position="253"/>
        <end position="271"/>
    </location>
</feature>
<evidence type="ECO:0000313" key="3">
    <source>
        <dbReference type="EMBL" id="MBP2385376.1"/>
    </source>
</evidence>
<protein>
    <recommendedName>
        <fullName evidence="5">DUF2568 domain-containing protein</fullName>
    </recommendedName>
</protein>
<comment type="caution">
    <text evidence="3">The sequence shown here is derived from an EMBL/GenBank/DDBJ whole genome shotgun (WGS) entry which is preliminary data.</text>
</comment>
<dbReference type="EMBL" id="JAGIOF010000001">
    <property type="protein sequence ID" value="MBP2385376.1"/>
    <property type="molecule type" value="Genomic_DNA"/>
</dbReference>
<feature type="transmembrane region" description="Helical" evidence="2">
    <location>
        <begin position="196"/>
        <end position="216"/>
    </location>
</feature>
<name>A0ABS4XAQ3_9MICC</name>
<accession>A0ABS4XAQ3</accession>
<dbReference type="Proteomes" id="UP001296993">
    <property type="component" value="Unassembled WGS sequence"/>
</dbReference>
<dbReference type="Pfam" id="PF10823">
    <property type="entry name" value="DUF2568"/>
    <property type="match status" value="1"/>
</dbReference>
<gene>
    <name evidence="3" type="ORF">JOF47_000887</name>
</gene>
<keyword evidence="4" id="KW-1185">Reference proteome</keyword>
<organism evidence="3 4">
    <name type="scientific">Paeniglutamicibacter kerguelensis</name>
    <dbReference type="NCBI Taxonomy" id="254788"/>
    <lineage>
        <taxon>Bacteria</taxon>
        <taxon>Bacillati</taxon>
        <taxon>Actinomycetota</taxon>
        <taxon>Actinomycetes</taxon>
        <taxon>Micrococcales</taxon>
        <taxon>Micrococcaceae</taxon>
        <taxon>Paeniglutamicibacter</taxon>
    </lineage>
</organism>
<feature type="region of interest" description="Disordered" evidence="1">
    <location>
        <begin position="278"/>
        <end position="304"/>
    </location>
</feature>
<dbReference type="RefSeq" id="WP_209996192.1">
    <property type="nucleotide sequence ID" value="NZ_BAAAJY010000015.1"/>
</dbReference>
<proteinExistence type="predicted"/>
<evidence type="ECO:0000256" key="1">
    <source>
        <dbReference type="SAM" id="MobiDB-lite"/>
    </source>
</evidence>
<feature type="region of interest" description="Disordered" evidence="1">
    <location>
        <begin position="99"/>
        <end position="139"/>
    </location>
</feature>
<keyword evidence="2" id="KW-0472">Membrane</keyword>
<dbReference type="InterPro" id="IPR021214">
    <property type="entry name" value="DUF2568"/>
</dbReference>